<comment type="pathway">
    <text evidence="1">Cofactor biosynthesis; tetrahydrofolate biosynthesis; 2-amino-4-hydroxy-6-hydroxymethyl-7,8-dihydropteridine diphosphate from 7,8-dihydroneopterin triphosphate: step 4/4.</text>
</comment>
<sequence length="189" mass="20960">MTKNTPEVLIALGGNLPFEDLHPRDTILSAVNSLSGPQIEVVRESRLFKTPCFPKGAGPDYVNAAVVVRSDLAAPEILDFLHSVEAKFDRERITRWGMRTLDLDLLAVGDQIAPDSQTFAHWLNLGSEAQKTDAPEQLILPHPRLQDRGFVLVPLMDVAPDWVHPVLKRSVRQMVEALPAEVMAEIEAI</sequence>
<dbReference type="Proteomes" id="UP000436694">
    <property type="component" value="Unassembled WGS sequence"/>
</dbReference>
<evidence type="ECO:0000256" key="11">
    <source>
        <dbReference type="ARBA" id="ARBA00029766"/>
    </source>
</evidence>
<evidence type="ECO:0000313" key="15">
    <source>
        <dbReference type="Proteomes" id="UP000436694"/>
    </source>
</evidence>
<dbReference type="GO" id="GO:0046654">
    <property type="term" value="P:tetrahydrofolate biosynthetic process"/>
    <property type="evidence" value="ECO:0007669"/>
    <property type="project" value="UniProtKB-UniPathway"/>
</dbReference>
<evidence type="ECO:0000256" key="9">
    <source>
        <dbReference type="ARBA" id="ARBA00022909"/>
    </source>
</evidence>
<evidence type="ECO:0000256" key="7">
    <source>
        <dbReference type="ARBA" id="ARBA00022777"/>
    </source>
</evidence>
<dbReference type="GO" id="GO:0046656">
    <property type="term" value="P:folic acid biosynthetic process"/>
    <property type="evidence" value="ECO:0007669"/>
    <property type="project" value="UniProtKB-KW"/>
</dbReference>
<feature type="domain" description="7,8-dihydro-6-hydroxymethylpterin-pyrophosphokinase" evidence="13">
    <location>
        <begin position="10"/>
        <end position="160"/>
    </location>
</feature>
<dbReference type="NCBIfam" id="TIGR01498">
    <property type="entry name" value="folK"/>
    <property type="match status" value="1"/>
</dbReference>
<evidence type="ECO:0000256" key="3">
    <source>
        <dbReference type="ARBA" id="ARBA00013253"/>
    </source>
</evidence>
<dbReference type="PANTHER" id="PTHR43071:SF1">
    <property type="entry name" value="2-AMINO-4-HYDROXY-6-HYDROXYMETHYLDIHYDROPTERIDINE PYROPHOSPHOKINASE"/>
    <property type="match status" value="1"/>
</dbReference>
<evidence type="ECO:0000256" key="6">
    <source>
        <dbReference type="ARBA" id="ARBA00022741"/>
    </source>
</evidence>
<dbReference type="InterPro" id="IPR000550">
    <property type="entry name" value="Hppk"/>
</dbReference>
<reference evidence="14 15" key="1">
    <citation type="submission" date="2019-10" db="EMBL/GenBank/DDBJ databases">
        <title>Epibacterium sp. nov., isolated from seawater.</title>
        <authorList>
            <person name="Zhang X."/>
            <person name="Li N."/>
        </authorList>
    </citation>
    <scope>NUCLEOTIDE SEQUENCE [LARGE SCALE GENOMIC DNA]</scope>
    <source>
        <strain evidence="14 15">SM1969</strain>
    </source>
</reference>
<dbReference type="GO" id="GO:0005524">
    <property type="term" value="F:ATP binding"/>
    <property type="evidence" value="ECO:0007669"/>
    <property type="project" value="UniProtKB-KW"/>
</dbReference>
<name>A0A844AW05_9RHOB</name>
<evidence type="ECO:0000259" key="13">
    <source>
        <dbReference type="Pfam" id="PF01288"/>
    </source>
</evidence>
<evidence type="ECO:0000313" key="14">
    <source>
        <dbReference type="EMBL" id="MQY42171.1"/>
    </source>
</evidence>
<proteinExistence type="inferred from homology"/>
<dbReference type="GO" id="GO:0003848">
    <property type="term" value="F:2-amino-4-hydroxy-6-hydroxymethyldihydropteridine diphosphokinase activity"/>
    <property type="evidence" value="ECO:0007669"/>
    <property type="project" value="UniProtKB-EC"/>
</dbReference>
<dbReference type="RefSeq" id="WP_153546054.1">
    <property type="nucleotide sequence ID" value="NZ_WIXK01000002.1"/>
</dbReference>
<comment type="caution">
    <text evidence="14">The sequence shown here is derived from an EMBL/GenBank/DDBJ whole genome shotgun (WGS) entry which is preliminary data.</text>
</comment>
<comment type="function">
    <text evidence="10">Catalyzes the transfer of pyrophosphate from adenosine triphosphate (ATP) to 6-hydroxymethyl-7,8-dihydropterin, an enzymatic step in folate biosynthesis pathway.</text>
</comment>
<evidence type="ECO:0000256" key="10">
    <source>
        <dbReference type="ARBA" id="ARBA00029409"/>
    </source>
</evidence>
<dbReference type="AlphaFoldDB" id="A0A844AW05"/>
<accession>A0A844AW05</accession>
<dbReference type="EC" id="2.7.6.3" evidence="3"/>
<evidence type="ECO:0000256" key="4">
    <source>
        <dbReference type="ARBA" id="ARBA00016218"/>
    </source>
</evidence>
<keyword evidence="7 14" id="KW-0418">Kinase</keyword>
<gene>
    <name evidence="14" type="primary">folK</name>
    <name evidence="14" type="ORF">GG681_05925</name>
</gene>
<evidence type="ECO:0000256" key="8">
    <source>
        <dbReference type="ARBA" id="ARBA00022840"/>
    </source>
</evidence>
<keyword evidence="8" id="KW-0067">ATP-binding</keyword>
<keyword evidence="6" id="KW-0547">Nucleotide-binding</keyword>
<evidence type="ECO:0000256" key="12">
    <source>
        <dbReference type="ARBA" id="ARBA00033413"/>
    </source>
</evidence>
<protein>
    <recommendedName>
        <fullName evidence="4">2-amino-4-hydroxy-6-hydroxymethyldihydropteridine pyrophosphokinase</fullName>
        <ecNumber evidence="3">2.7.6.3</ecNumber>
    </recommendedName>
    <alternativeName>
        <fullName evidence="11">6-hydroxymethyl-7,8-dihydropterin pyrophosphokinase</fullName>
    </alternativeName>
    <alternativeName>
        <fullName evidence="12">7,8-dihydro-6-hydroxymethylpterin-pyrophosphokinase</fullName>
    </alternativeName>
</protein>
<evidence type="ECO:0000256" key="1">
    <source>
        <dbReference type="ARBA" id="ARBA00005051"/>
    </source>
</evidence>
<dbReference type="EMBL" id="WIXK01000002">
    <property type="protein sequence ID" value="MQY42171.1"/>
    <property type="molecule type" value="Genomic_DNA"/>
</dbReference>
<keyword evidence="9" id="KW-0289">Folate biosynthesis</keyword>
<dbReference type="PANTHER" id="PTHR43071">
    <property type="entry name" value="2-AMINO-4-HYDROXY-6-HYDROXYMETHYLDIHYDROPTERIDINE PYROPHOSPHOKINASE"/>
    <property type="match status" value="1"/>
</dbReference>
<dbReference type="Pfam" id="PF01288">
    <property type="entry name" value="HPPK"/>
    <property type="match status" value="1"/>
</dbReference>
<keyword evidence="5 14" id="KW-0808">Transferase</keyword>
<dbReference type="UniPathway" id="UPA00077">
    <property type="reaction ID" value="UER00155"/>
</dbReference>
<dbReference type="GO" id="GO:0016301">
    <property type="term" value="F:kinase activity"/>
    <property type="evidence" value="ECO:0007669"/>
    <property type="project" value="UniProtKB-KW"/>
</dbReference>
<dbReference type="InterPro" id="IPR035907">
    <property type="entry name" value="Hppk_sf"/>
</dbReference>
<dbReference type="CDD" id="cd00483">
    <property type="entry name" value="HPPK"/>
    <property type="match status" value="1"/>
</dbReference>
<dbReference type="Gene3D" id="3.30.70.560">
    <property type="entry name" value="7,8-Dihydro-6-hydroxymethylpterin-pyrophosphokinase HPPK"/>
    <property type="match status" value="1"/>
</dbReference>
<dbReference type="SUPFAM" id="SSF55083">
    <property type="entry name" value="6-hydroxymethyl-7,8-dihydropterin pyrophosphokinase, HPPK"/>
    <property type="match status" value="1"/>
</dbReference>
<keyword evidence="15" id="KW-1185">Reference proteome</keyword>
<comment type="similarity">
    <text evidence="2">Belongs to the HPPK family.</text>
</comment>
<organism evidence="14 15">
    <name type="scientific">Tritonibacter aquimaris</name>
    <dbReference type="NCBI Taxonomy" id="2663379"/>
    <lineage>
        <taxon>Bacteria</taxon>
        <taxon>Pseudomonadati</taxon>
        <taxon>Pseudomonadota</taxon>
        <taxon>Alphaproteobacteria</taxon>
        <taxon>Rhodobacterales</taxon>
        <taxon>Paracoccaceae</taxon>
        <taxon>Tritonibacter</taxon>
    </lineage>
</organism>
<evidence type="ECO:0000256" key="5">
    <source>
        <dbReference type="ARBA" id="ARBA00022679"/>
    </source>
</evidence>
<evidence type="ECO:0000256" key="2">
    <source>
        <dbReference type="ARBA" id="ARBA00005810"/>
    </source>
</evidence>